<proteinExistence type="predicted"/>
<keyword evidence="2" id="KW-0812">Transmembrane</keyword>
<dbReference type="AlphaFoldDB" id="A0A6J6KWW0"/>
<evidence type="ECO:0000256" key="2">
    <source>
        <dbReference type="SAM" id="Phobius"/>
    </source>
</evidence>
<accession>A0A6J6KWW0</accession>
<dbReference type="Pfam" id="PF13829">
    <property type="entry name" value="DUF4191"/>
    <property type="match status" value="1"/>
</dbReference>
<evidence type="ECO:0000313" key="4">
    <source>
        <dbReference type="EMBL" id="CAB4653962.1"/>
    </source>
</evidence>
<dbReference type="EMBL" id="CAFBMO010000022">
    <property type="protein sequence ID" value="CAB4905339.1"/>
    <property type="molecule type" value="Genomic_DNA"/>
</dbReference>
<name>A0A6J6KWW0_9ZZZZ</name>
<reference evidence="4" key="1">
    <citation type="submission" date="2020-05" db="EMBL/GenBank/DDBJ databases">
        <authorList>
            <person name="Chiriac C."/>
            <person name="Salcher M."/>
            <person name="Ghai R."/>
            <person name="Kavagutti S V."/>
        </authorList>
    </citation>
    <scope>NUCLEOTIDE SEQUENCE</scope>
</reference>
<dbReference type="EMBL" id="CAEZWR010000007">
    <property type="protein sequence ID" value="CAB4653962.1"/>
    <property type="molecule type" value="Genomic_DNA"/>
</dbReference>
<sequence length="225" mass="24177">MFKRARKSFGTIAQNWGMTQKVHKLLALEVFGFFVAGAVVVGAPVAYFLNTLSGIILAIPAGLIAAVFWFSRRAMSAAYSQIEGQPGAAAAVAQQMRGGWQTTPGVAVNKNQDLISRVVGKPGVILISEGPSSRVIPMLAAERKKTARWVPDVPIYEIQIGDEDGQITLGKLQRALNKLPRNLRGGEVTDMRRRLDAVSAVGGSMPIPKGPMPTSSRSVRRKRGA</sequence>
<evidence type="ECO:0000313" key="5">
    <source>
        <dbReference type="EMBL" id="CAB4905339.1"/>
    </source>
</evidence>
<feature type="transmembrane region" description="Helical" evidence="2">
    <location>
        <begin position="52"/>
        <end position="70"/>
    </location>
</feature>
<feature type="region of interest" description="Disordered" evidence="1">
    <location>
        <begin position="201"/>
        <end position="225"/>
    </location>
</feature>
<gene>
    <name evidence="3" type="ORF">UFOPK1908_01446</name>
    <name evidence="4" type="ORF">UFOPK2282_00104</name>
    <name evidence="5" type="ORF">UFOPK3576_00722</name>
</gene>
<evidence type="ECO:0000256" key="1">
    <source>
        <dbReference type="SAM" id="MobiDB-lite"/>
    </source>
</evidence>
<organism evidence="4">
    <name type="scientific">freshwater metagenome</name>
    <dbReference type="NCBI Taxonomy" id="449393"/>
    <lineage>
        <taxon>unclassified sequences</taxon>
        <taxon>metagenomes</taxon>
        <taxon>ecological metagenomes</taxon>
    </lineage>
</organism>
<keyword evidence="2" id="KW-0472">Membrane</keyword>
<dbReference type="EMBL" id="CAEZVB010000105">
    <property type="protein sequence ID" value="CAB4630760.1"/>
    <property type="molecule type" value="Genomic_DNA"/>
</dbReference>
<feature type="transmembrane region" description="Helical" evidence="2">
    <location>
        <begin position="25"/>
        <end position="46"/>
    </location>
</feature>
<protein>
    <submittedName>
        <fullName evidence="4">Unannotated protein</fullName>
    </submittedName>
</protein>
<keyword evidence="2" id="KW-1133">Transmembrane helix</keyword>
<dbReference type="InterPro" id="IPR025445">
    <property type="entry name" value="DUF4191"/>
</dbReference>
<evidence type="ECO:0000313" key="3">
    <source>
        <dbReference type="EMBL" id="CAB4630760.1"/>
    </source>
</evidence>